<gene>
    <name evidence="3" type="ORF">EW145_g3147</name>
</gene>
<dbReference type="OrthoDB" id="3251728at2759"/>
<reference evidence="3 4" key="1">
    <citation type="submission" date="2019-02" db="EMBL/GenBank/DDBJ databases">
        <title>Genome sequencing of the rare red list fungi Phellinidium pouzarii.</title>
        <authorList>
            <person name="Buettner E."/>
            <person name="Kellner H."/>
        </authorList>
    </citation>
    <scope>NUCLEOTIDE SEQUENCE [LARGE SCALE GENOMIC DNA]</scope>
    <source>
        <strain evidence="3 4">DSM 108285</strain>
    </source>
</reference>
<dbReference type="AlphaFoldDB" id="A0A4S4L8N3"/>
<dbReference type="EMBL" id="SGPK01000127">
    <property type="protein sequence ID" value="THH07787.1"/>
    <property type="molecule type" value="Genomic_DNA"/>
</dbReference>
<dbReference type="Proteomes" id="UP000308199">
    <property type="component" value="Unassembled WGS sequence"/>
</dbReference>
<feature type="domain" description="DUF6699" evidence="2">
    <location>
        <begin position="110"/>
        <end position="228"/>
    </location>
</feature>
<dbReference type="InterPro" id="IPR046522">
    <property type="entry name" value="DUF6699"/>
</dbReference>
<evidence type="ECO:0000259" key="2">
    <source>
        <dbReference type="Pfam" id="PF20415"/>
    </source>
</evidence>
<keyword evidence="4" id="KW-1185">Reference proteome</keyword>
<evidence type="ECO:0000313" key="4">
    <source>
        <dbReference type="Proteomes" id="UP000308199"/>
    </source>
</evidence>
<feature type="region of interest" description="Disordered" evidence="1">
    <location>
        <begin position="1"/>
        <end position="40"/>
    </location>
</feature>
<proteinExistence type="predicted"/>
<evidence type="ECO:0000256" key="1">
    <source>
        <dbReference type="SAM" id="MobiDB-lite"/>
    </source>
</evidence>
<sequence length="246" mass="28258">MTRKSTANTAPQAELEHNSNWPHPPPVSERPRERTVSQHSTLGSLKMPMEHVEQGEACHPISTFATSSGIAFGQSIPCQRFTKSGLLRFAPPIYILKEVCVCCVWTHLSHDDLRQPACHTLRTHMRIYTHACPDWIVEVRAHMWNYVAVEDVLSAVYDAFNLAIDHRRWARDSVNPEHQERVNKAFSRRLARLDSMELGGPESARAFGILRVDYLGSQYYFHGLLVIYSGDNSEWWMMEVVSERKR</sequence>
<comment type="caution">
    <text evidence="3">The sequence shown here is derived from an EMBL/GenBank/DDBJ whole genome shotgun (WGS) entry which is preliminary data.</text>
</comment>
<feature type="compositionally biased region" description="Polar residues" evidence="1">
    <location>
        <begin position="1"/>
        <end position="11"/>
    </location>
</feature>
<protein>
    <recommendedName>
        <fullName evidence="2">DUF6699 domain-containing protein</fullName>
    </recommendedName>
</protein>
<organism evidence="3 4">
    <name type="scientific">Phellinidium pouzarii</name>
    <dbReference type="NCBI Taxonomy" id="167371"/>
    <lineage>
        <taxon>Eukaryota</taxon>
        <taxon>Fungi</taxon>
        <taxon>Dikarya</taxon>
        <taxon>Basidiomycota</taxon>
        <taxon>Agaricomycotina</taxon>
        <taxon>Agaricomycetes</taxon>
        <taxon>Hymenochaetales</taxon>
        <taxon>Hymenochaetaceae</taxon>
        <taxon>Phellinidium</taxon>
    </lineage>
</organism>
<name>A0A4S4L8N3_9AGAM</name>
<dbReference type="Pfam" id="PF20415">
    <property type="entry name" value="DUF6699"/>
    <property type="match status" value="1"/>
</dbReference>
<evidence type="ECO:0000313" key="3">
    <source>
        <dbReference type="EMBL" id="THH07787.1"/>
    </source>
</evidence>
<accession>A0A4S4L8N3</accession>